<feature type="transmembrane region" description="Helical" evidence="1">
    <location>
        <begin position="174"/>
        <end position="196"/>
    </location>
</feature>
<dbReference type="AlphaFoldDB" id="A0A9D8KEJ2"/>
<protein>
    <submittedName>
        <fullName evidence="2">DUF4013 domain-containing protein</fullName>
    </submittedName>
</protein>
<proteinExistence type="predicted"/>
<dbReference type="Pfam" id="PF13197">
    <property type="entry name" value="DUF4013"/>
    <property type="match status" value="1"/>
</dbReference>
<gene>
    <name evidence="2" type="ORF">JW984_07505</name>
</gene>
<sequence length="241" mass="26156">MVDVKRALTYSFKDDNWIVKIIIGAIPFINPFFSLGYAFQVFKQALDNKAELTMPEWDDWGGYFKSSIMIILIYFVYMLIPLVLYAIGALVGFGGAWLMGTGSEGASGTGVTIAMILGGLIYFVGVVFAVILGLMIPMALANYAKNGERFGAIFQLGVIIKNIFSIIGDYLLTFLVIIGIVIVVGLAMMIVALINIIPILGQLLFFIAYMLVGFWLSLVIFPLLGETCAGAYGAGKAVKKA</sequence>
<dbReference type="InterPro" id="IPR025098">
    <property type="entry name" value="DUF4013"/>
</dbReference>
<comment type="caution">
    <text evidence="2">The sequence shown here is derived from an EMBL/GenBank/DDBJ whole genome shotgun (WGS) entry which is preliminary data.</text>
</comment>
<keyword evidence="1" id="KW-0812">Transmembrane</keyword>
<dbReference type="Proteomes" id="UP000809273">
    <property type="component" value="Unassembled WGS sequence"/>
</dbReference>
<evidence type="ECO:0000313" key="3">
    <source>
        <dbReference type="Proteomes" id="UP000809273"/>
    </source>
</evidence>
<evidence type="ECO:0000256" key="1">
    <source>
        <dbReference type="SAM" id="Phobius"/>
    </source>
</evidence>
<reference evidence="2" key="1">
    <citation type="journal article" date="2021" name="Environ. Microbiol.">
        <title>Genomic characterization of three novel Desulfobacterota classes expand the metabolic and phylogenetic diversity of the phylum.</title>
        <authorList>
            <person name="Murphy C.L."/>
            <person name="Biggerstaff J."/>
            <person name="Eichhorn A."/>
            <person name="Ewing E."/>
            <person name="Shahan R."/>
            <person name="Soriano D."/>
            <person name="Stewart S."/>
            <person name="VanMol K."/>
            <person name="Walker R."/>
            <person name="Walters P."/>
            <person name="Elshahed M.S."/>
            <person name="Youssef N.H."/>
        </authorList>
    </citation>
    <scope>NUCLEOTIDE SEQUENCE</scope>
    <source>
        <strain evidence="2">Zod_Metabat.24</strain>
    </source>
</reference>
<feature type="transmembrane region" description="Helical" evidence="1">
    <location>
        <begin position="17"/>
        <end position="39"/>
    </location>
</feature>
<keyword evidence="1" id="KW-1133">Transmembrane helix</keyword>
<name>A0A9D8KEJ2_9DELT</name>
<feature type="transmembrane region" description="Helical" evidence="1">
    <location>
        <begin position="71"/>
        <end position="99"/>
    </location>
</feature>
<accession>A0A9D8KEJ2</accession>
<feature type="transmembrane region" description="Helical" evidence="1">
    <location>
        <begin position="111"/>
        <end position="138"/>
    </location>
</feature>
<organism evidence="2 3">
    <name type="scientific">Candidatus Zymogenus saltonus</name>
    <dbReference type="NCBI Taxonomy" id="2844893"/>
    <lineage>
        <taxon>Bacteria</taxon>
        <taxon>Deltaproteobacteria</taxon>
        <taxon>Candidatus Zymogenia</taxon>
        <taxon>Candidatus Zymogeniales</taxon>
        <taxon>Candidatus Zymogenaceae</taxon>
        <taxon>Candidatus Zymogenus</taxon>
    </lineage>
</organism>
<evidence type="ECO:0000313" key="2">
    <source>
        <dbReference type="EMBL" id="MBN1573023.1"/>
    </source>
</evidence>
<keyword evidence="1" id="KW-0472">Membrane</keyword>
<dbReference type="EMBL" id="JAFGIX010000035">
    <property type="protein sequence ID" value="MBN1573023.1"/>
    <property type="molecule type" value="Genomic_DNA"/>
</dbReference>
<feature type="transmembrane region" description="Helical" evidence="1">
    <location>
        <begin position="203"/>
        <end position="224"/>
    </location>
</feature>
<reference evidence="2" key="2">
    <citation type="submission" date="2021-01" db="EMBL/GenBank/DDBJ databases">
        <authorList>
            <person name="Hahn C.R."/>
            <person name="Youssef N.H."/>
            <person name="Elshahed M."/>
        </authorList>
    </citation>
    <scope>NUCLEOTIDE SEQUENCE</scope>
    <source>
        <strain evidence="2">Zod_Metabat.24</strain>
    </source>
</reference>